<proteinExistence type="predicted"/>
<dbReference type="KEGG" id="vg:60328437"/>
<evidence type="ECO:0000313" key="1">
    <source>
        <dbReference type="EMBL" id="QBI97379.1"/>
    </source>
</evidence>
<dbReference type="Proteomes" id="UP000293844">
    <property type="component" value="Segment"/>
</dbReference>
<reference evidence="1 2" key="1">
    <citation type="submission" date="2019-02" db="EMBL/GenBank/DDBJ databases">
        <authorList>
            <person name="Elder J."/>
            <person name="Baxter A."/>
            <person name="Borrie Z."/>
            <person name="Elder J."/>
            <person name="Massey O."/>
            <person name="Wallace C.J."/>
            <person name="Wong A."/>
            <person name="Freed N.E."/>
            <person name="Hendrickson H.L."/>
            <person name="Garlena R.A."/>
            <person name="Russell D.A."/>
            <person name="Pope W.H."/>
            <person name="Jacobs-Sera D."/>
            <person name="Hatfull G.F."/>
        </authorList>
    </citation>
    <scope>NUCLEOTIDE SEQUENCE [LARGE SCALE GENOMIC DNA]</scope>
</reference>
<gene>
    <name evidence="1" type="primary">41</name>
    <name evidence="1" type="ORF">SEA_FANCYPANTS_41</name>
</gene>
<protein>
    <submittedName>
        <fullName evidence="1">Uncharacterized protein</fullName>
    </submittedName>
</protein>
<dbReference type="EMBL" id="MK524503">
    <property type="protein sequence ID" value="QBI97379.1"/>
    <property type="molecule type" value="Genomic_DNA"/>
</dbReference>
<sequence>MAKPMRHGDAERMYDFMVLLGLNPVPWQYDLLQKMEQLSLDEQFASIAQRWLKEG</sequence>
<organism evidence="1 2">
    <name type="scientific">Mycobacterium phage Fancypants</name>
    <dbReference type="NCBI Taxonomy" id="2530128"/>
    <lineage>
        <taxon>Viruses</taxon>
        <taxon>Duplodnaviria</taxon>
        <taxon>Heunggongvirae</taxon>
        <taxon>Uroviricota</taxon>
        <taxon>Caudoviricetes</taxon>
        <taxon>Gracegardnervirinae</taxon>
        <taxon>Cheoctovirus</taxon>
        <taxon>Cheoctovirus fancypants</taxon>
    </lineage>
</organism>
<name>A0A481VTZ3_9CAUD</name>
<dbReference type="RefSeq" id="YP_009956920.1">
    <property type="nucleotide sequence ID" value="NC_051656.1"/>
</dbReference>
<evidence type="ECO:0000313" key="2">
    <source>
        <dbReference type="Proteomes" id="UP000293844"/>
    </source>
</evidence>
<dbReference type="GeneID" id="60328437"/>
<accession>A0A481VTZ3</accession>
<keyword evidence="2" id="KW-1185">Reference proteome</keyword>